<evidence type="ECO:0000313" key="2">
    <source>
        <dbReference type="EMBL" id="GFP14029.1"/>
    </source>
</evidence>
<evidence type="ECO:0000313" key="1">
    <source>
        <dbReference type="EMBL" id="AYE62162.1"/>
    </source>
</evidence>
<dbReference type="EMBL" id="BLYV01000421">
    <property type="protein sequence ID" value="GFP14029.1"/>
    <property type="molecule type" value="Genomic_DNA"/>
</dbReference>
<gene>
    <name evidence="1" type="ORF">BC335_1768</name>
    <name evidence="2" type="ORF">LHEJCM1062_19010</name>
</gene>
<evidence type="ECO:0000313" key="3">
    <source>
        <dbReference type="Proteomes" id="UP000267794"/>
    </source>
</evidence>
<sequence length="124" mass="14231">MNVNEQLTGLERIELTKKSYDELQLGESIDIGSHHIGTVCRNVHAEDGMHAFVISNPHEVTILFKGSYGIKRGNPQTWRDEWFKTNLPILRAMLSHERRVPSRLKSASKLLNETINQFKGTQIY</sequence>
<name>A0A386RFJ5_LACHE</name>
<dbReference type="Proteomes" id="UP000630086">
    <property type="component" value="Unassembled WGS sequence"/>
</dbReference>
<dbReference type="AlphaFoldDB" id="A0A386RFJ5"/>
<reference evidence="2" key="2">
    <citation type="submission" date="2020-07" db="EMBL/GenBank/DDBJ databases">
        <title>Draft genome sequence of Lactobacillus helveticus strain JCM 1062.</title>
        <authorList>
            <person name="Endo A."/>
            <person name="Maeno S."/>
            <person name="Kido Y."/>
        </authorList>
    </citation>
    <scope>NUCLEOTIDE SEQUENCE</scope>
    <source>
        <strain evidence="2">JCM 1062</strain>
    </source>
</reference>
<dbReference type="EMBL" id="CP017982">
    <property type="protein sequence ID" value="AYE62162.1"/>
    <property type="molecule type" value="Genomic_DNA"/>
</dbReference>
<organism evidence="1 3">
    <name type="scientific">Lactobacillus helveticus</name>
    <name type="common">Lactobacillus suntoryeus</name>
    <dbReference type="NCBI Taxonomy" id="1587"/>
    <lineage>
        <taxon>Bacteria</taxon>
        <taxon>Bacillati</taxon>
        <taxon>Bacillota</taxon>
        <taxon>Bacilli</taxon>
        <taxon>Lactobacillales</taxon>
        <taxon>Lactobacillaceae</taxon>
        <taxon>Lactobacillus</taxon>
    </lineage>
</organism>
<reference evidence="1 3" key="1">
    <citation type="submission" date="2016-10" db="EMBL/GenBank/DDBJ databases">
        <title>Complete genomic sequencing of Lactobacillus helveticus LH99 and comparative genome analysis.</title>
        <authorList>
            <person name="Li N."/>
            <person name="You C."/>
            <person name="Liu Z."/>
        </authorList>
    </citation>
    <scope>NUCLEOTIDE SEQUENCE [LARGE SCALE GENOMIC DNA]</scope>
    <source>
        <strain evidence="1 3">LH99</strain>
    </source>
</reference>
<dbReference type="Proteomes" id="UP000267794">
    <property type="component" value="Chromosome"/>
</dbReference>
<protein>
    <submittedName>
        <fullName evidence="1">Uncharacterized protein</fullName>
    </submittedName>
</protein>
<accession>A0A386RFJ5</accession>
<proteinExistence type="predicted"/>